<evidence type="ECO:0000313" key="2">
    <source>
        <dbReference type="Proteomes" id="UP001596250"/>
    </source>
</evidence>
<dbReference type="InterPro" id="IPR007263">
    <property type="entry name" value="DCC1-like"/>
</dbReference>
<dbReference type="EMBL" id="JBHSQV010000036">
    <property type="protein sequence ID" value="MFC5986151.1"/>
    <property type="molecule type" value="Genomic_DNA"/>
</dbReference>
<organism evidence="1 2">
    <name type="scientific">Marinicrinis lubricantis</name>
    <dbReference type="NCBI Taxonomy" id="2086470"/>
    <lineage>
        <taxon>Bacteria</taxon>
        <taxon>Bacillati</taxon>
        <taxon>Bacillota</taxon>
        <taxon>Bacilli</taxon>
        <taxon>Bacillales</taxon>
        <taxon>Paenibacillaceae</taxon>
    </lineage>
</organism>
<protein>
    <submittedName>
        <fullName evidence="1">Thiol-disulfide oxidoreductase DCC family protein</fullName>
    </submittedName>
</protein>
<evidence type="ECO:0000313" key="1">
    <source>
        <dbReference type="EMBL" id="MFC5986151.1"/>
    </source>
</evidence>
<gene>
    <name evidence="1" type="ORF">ACFPXP_06860</name>
</gene>
<dbReference type="PANTHER" id="PTHR33639:SF2">
    <property type="entry name" value="DUF393 DOMAIN-CONTAINING PROTEIN"/>
    <property type="match status" value="1"/>
</dbReference>
<dbReference type="PANTHER" id="PTHR33639">
    <property type="entry name" value="THIOL-DISULFIDE OXIDOREDUCTASE DCC"/>
    <property type="match status" value="1"/>
</dbReference>
<name>A0ABW1IM64_9BACL</name>
<keyword evidence="2" id="KW-1185">Reference proteome</keyword>
<reference evidence="2" key="1">
    <citation type="journal article" date="2019" name="Int. J. Syst. Evol. Microbiol.">
        <title>The Global Catalogue of Microorganisms (GCM) 10K type strain sequencing project: providing services to taxonomists for standard genome sequencing and annotation.</title>
        <authorList>
            <consortium name="The Broad Institute Genomics Platform"/>
            <consortium name="The Broad Institute Genome Sequencing Center for Infectious Disease"/>
            <person name="Wu L."/>
            <person name="Ma J."/>
        </authorList>
    </citation>
    <scope>NUCLEOTIDE SEQUENCE [LARGE SCALE GENOMIC DNA]</scope>
    <source>
        <strain evidence="2">CCM 8749</strain>
    </source>
</reference>
<dbReference type="Pfam" id="PF04134">
    <property type="entry name" value="DCC1-like"/>
    <property type="match status" value="1"/>
</dbReference>
<dbReference type="InterPro" id="IPR052927">
    <property type="entry name" value="DCC_oxidoreductase"/>
</dbReference>
<accession>A0ABW1IM64</accession>
<dbReference type="RefSeq" id="WP_379893484.1">
    <property type="nucleotide sequence ID" value="NZ_CBCSCT010000001.1"/>
</dbReference>
<dbReference type="Proteomes" id="UP001596250">
    <property type="component" value="Unassembled WGS sequence"/>
</dbReference>
<comment type="caution">
    <text evidence="1">The sequence shown here is derived from an EMBL/GenBank/DDBJ whole genome shotgun (WGS) entry which is preliminary data.</text>
</comment>
<proteinExistence type="predicted"/>
<sequence>MEKKGMPKHLLLYDGECGLCSRTVQFVLKKDRKEMFYFAPLQSQLGRQIAERCGLDAEQLSTFIYIREGLGLTKSAAALHVLKSLGMPWSAGFMFIILPKRFRDACYDVIAKRRHRWFPWNEQCLIIDRHHRHRFLS</sequence>